<dbReference type="AlphaFoldDB" id="A0A0L6U6C1"/>
<dbReference type="EMBL" id="LAVV01015480">
    <property type="protein sequence ID" value="KNZ43862.1"/>
    <property type="molecule type" value="Genomic_DNA"/>
</dbReference>
<evidence type="ECO:0000313" key="1">
    <source>
        <dbReference type="EMBL" id="KNZ43862.1"/>
    </source>
</evidence>
<proteinExistence type="predicted"/>
<accession>A0A0L6U6C1</accession>
<dbReference type="VEuPathDB" id="FungiDB:VP01_978g5"/>
<sequence length="40" mass="4773">MQKCGVWMAAWLKHAACQLQADEQVFFSVYTNMKWLYELC</sequence>
<organism evidence="1 2">
    <name type="scientific">Puccinia sorghi</name>
    <dbReference type="NCBI Taxonomy" id="27349"/>
    <lineage>
        <taxon>Eukaryota</taxon>
        <taxon>Fungi</taxon>
        <taxon>Dikarya</taxon>
        <taxon>Basidiomycota</taxon>
        <taxon>Pucciniomycotina</taxon>
        <taxon>Pucciniomycetes</taxon>
        <taxon>Pucciniales</taxon>
        <taxon>Pucciniaceae</taxon>
        <taxon>Puccinia</taxon>
    </lineage>
</organism>
<keyword evidence="2" id="KW-1185">Reference proteome</keyword>
<gene>
    <name evidence="1" type="ORF">VP01_978g5</name>
</gene>
<evidence type="ECO:0000313" key="2">
    <source>
        <dbReference type="Proteomes" id="UP000037035"/>
    </source>
</evidence>
<reference evidence="1 2" key="1">
    <citation type="submission" date="2015-08" db="EMBL/GenBank/DDBJ databases">
        <title>Next Generation Sequencing and Analysis of the Genome of Puccinia sorghi L Schw, the Causal Agent of Maize Common Rust.</title>
        <authorList>
            <person name="Rochi L."/>
            <person name="Burguener G."/>
            <person name="Darino M."/>
            <person name="Turjanski A."/>
            <person name="Kreff E."/>
            <person name="Dieguez M.J."/>
            <person name="Sacco F."/>
        </authorList>
    </citation>
    <scope>NUCLEOTIDE SEQUENCE [LARGE SCALE GENOMIC DNA]</scope>
    <source>
        <strain evidence="1 2">RO10H11247</strain>
    </source>
</reference>
<name>A0A0L6U6C1_9BASI</name>
<protein>
    <submittedName>
        <fullName evidence="1">Putative signal peptide protein</fullName>
    </submittedName>
</protein>
<comment type="caution">
    <text evidence="1">The sequence shown here is derived from an EMBL/GenBank/DDBJ whole genome shotgun (WGS) entry which is preliminary data.</text>
</comment>
<dbReference type="Proteomes" id="UP000037035">
    <property type="component" value="Unassembled WGS sequence"/>
</dbReference>